<proteinExistence type="predicted"/>
<comment type="caution">
    <text evidence="2">The sequence shown here is derived from an EMBL/GenBank/DDBJ whole genome shotgun (WGS) entry which is preliminary data.</text>
</comment>
<dbReference type="EMBL" id="CAUYUJ010018398">
    <property type="protein sequence ID" value="CAK0883313.1"/>
    <property type="molecule type" value="Genomic_DNA"/>
</dbReference>
<feature type="region of interest" description="Disordered" evidence="1">
    <location>
        <begin position="92"/>
        <end position="112"/>
    </location>
</feature>
<evidence type="ECO:0008006" key="4">
    <source>
        <dbReference type="Google" id="ProtNLM"/>
    </source>
</evidence>
<gene>
    <name evidence="2" type="ORF">PCOR1329_LOCUS65558</name>
</gene>
<name>A0ABN9WAN1_9DINO</name>
<evidence type="ECO:0000256" key="1">
    <source>
        <dbReference type="SAM" id="MobiDB-lite"/>
    </source>
</evidence>
<sequence>MRPCGAAAAAATVLSAPCFPESFETCFFPRRAGASGGVISAGEAPEPLRALRRFCRRGSPCPWRGPAWLSGRLGLSRWFGLSLGVSGPMFSAGGASSQGDPGSEGQLTGAPTSLGTEVDVSAGLSSSGPASRGLVAAFGLLASSSFRSWCPAVL</sequence>
<organism evidence="2 3">
    <name type="scientific">Prorocentrum cordatum</name>
    <dbReference type="NCBI Taxonomy" id="2364126"/>
    <lineage>
        <taxon>Eukaryota</taxon>
        <taxon>Sar</taxon>
        <taxon>Alveolata</taxon>
        <taxon>Dinophyceae</taxon>
        <taxon>Prorocentrales</taxon>
        <taxon>Prorocentraceae</taxon>
        <taxon>Prorocentrum</taxon>
    </lineage>
</organism>
<accession>A0ABN9WAN1</accession>
<evidence type="ECO:0000313" key="2">
    <source>
        <dbReference type="EMBL" id="CAK0883313.1"/>
    </source>
</evidence>
<evidence type="ECO:0000313" key="3">
    <source>
        <dbReference type="Proteomes" id="UP001189429"/>
    </source>
</evidence>
<keyword evidence="3" id="KW-1185">Reference proteome</keyword>
<protein>
    <recommendedName>
        <fullName evidence="4">Secreted protein</fullName>
    </recommendedName>
</protein>
<feature type="compositionally biased region" description="Polar residues" evidence="1">
    <location>
        <begin position="94"/>
        <end position="112"/>
    </location>
</feature>
<dbReference type="Proteomes" id="UP001189429">
    <property type="component" value="Unassembled WGS sequence"/>
</dbReference>
<reference evidence="2" key="1">
    <citation type="submission" date="2023-10" db="EMBL/GenBank/DDBJ databases">
        <authorList>
            <person name="Chen Y."/>
            <person name="Shah S."/>
            <person name="Dougan E. K."/>
            <person name="Thang M."/>
            <person name="Chan C."/>
        </authorList>
    </citation>
    <scope>NUCLEOTIDE SEQUENCE [LARGE SCALE GENOMIC DNA]</scope>
</reference>